<dbReference type="Proteomes" id="UP000002195">
    <property type="component" value="Unassembled WGS sequence"/>
</dbReference>
<keyword evidence="4" id="KW-1185">Reference proteome</keyword>
<dbReference type="InParanoid" id="Q54I05"/>
<gene>
    <name evidence="3" type="ORF">DDB_G0289093</name>
</gene>
<dbReference type="PROSITE" id="PS51412">
    <property type="entry name" value="MACPF_2"/>
    <property type="match status" value="1"/>
</dbReference>
<dbReference type="TCDB" id="1.C.97.1.3">
    <property type="family name" value="the pleurotolysin pore-forming (pleurotolysin) family"/>
</dbReference>
<proteinExistence type="predicted"/>
<dbReference type="InterPro" id="IPR020864">
    <property type="entry name" value="MACPF"/>
</dbReference>
<evidence type="ECO:0000313" key="4">
    <source>
        <dbReference type="Proteomes" id="UP000002195"/>
    </source>
</evidence>
<dbReference type="VEuPathDB" id="AmoebaDB:DDB_G0289093"/>
<comment type="caution">
    <text evidence="3">The sequence shown here is derived from an EMBL/GenBank/DDBJ whole genome shotgun (WGS) entry which is preliminary data.</text>
</comment>
<dbReference type="AlphaFoldDB" id="Q54I05"/>
<feature type="compositionally biased region" description="Basic and acidic residues" evidence="1">
    <location>
        <begin position="155"/>
        <end position="173"/>
    </location>
</feature>
<dbReference type="GeneID" id="8626959"/>
<dbReference type="EMBL" id="AAFI02000130">
    <property type="protein sequence ID" value="EAL62896.1"/>
    <property type="molecule type" value="Genomic_DNA"/>
</dbReference>
<evidence type="ECO:0000259" key="2">
    <source>
        <dbReference type="PROSITE" id="PS51412"/>
    </source>
</evidence>
<dbReference type="SMR" id="Q54I05"/>
<dbReference type="Pfam" id="PF01823">
    <property type="entry name" value="MACPF"/>
    <property type="match status" value="1"/>
</dbReference>
<dbReference type="HOGENOM" id="CLU_817420_0_0_1"/>
<feature type="domain" description="MACPF" evidence="2">
    <location>
        <begin position="1"/>
        <end position="239"/>
    </location>
</feature>
<dbReference type="dictyBase" id="DDB_G0289093"/>
<organism evidence="3 4">
    <name type="scientific">Dictyostelium discoideum</name>
    <name type="common">Social amoeba</name>
    <dbReference type="NCBI Taxonomy" id="44689"/>
    <lineage>
        <taxon>Eukaryota</taxon>
        <taxon>Amoebozoa</taxon>
        <taxon>Evosea</taxon>
        <taxon>Eumycetozoa</taxon>
        <taxon>Dictyostelia</taxon>
        <taxon>Dictyosteliales</taxon>
        <taxon>Dictyosteliaceae</taxon>
        <taxon>Dictyostelium</taxon>
    </lineage>
</organism>
<reference evidence="3 4" key="1">
    <citation type="journal article" date="2005" name="Nature">
        <title>The genome of the social amoeba Dictyostelium discoideum.</title>
        <authorList>
            <consortium name="The Dictyostelium discoideum Sequencing Consortium"/>
            <person name="Eichinger L."/>
            <person name="Pachebat J.A."/>
            <person name="Glockner G."/>
            <person name="Rajandream M.A."/>
            <person name="Sucgang R."/>
            <person name="Berriman M."/>
            <person name="Song J."/>
            <person name="Olsen R."/>
            <person name="Szafranski K."/>
            <person name="Xu Q."/>
            <person name="Tunggal B."/>
            <person name="Kummerfeld S."/>
            <person name="Madera M."/>
            <person name="Konfortov B.A."/>
            <person name="Rivero F."/>
            <person name="Bankier A.T."/>
            <person name="Lehmann R."/>
            <person name="Hamlin N."/>
            <person name="Davies R."/>
            <person name="Gaudet P."/>
            <person name="Fey P."/>
            <person name="Pilcher K."/>
            <person name="Chen G."/>
            <person name="Saunders D."/>
            <person name="Sodergren E."/>
            <person name="Davis P."/>
            <person name="Kerhornou A."/>
            <person name="Nie X."/>
            <person name="Hall N."/>
            <person name="Anjard C."/>
            <person name="Hemphill L."/>
            <person name="Bason N."/>
            <person name="Farbrother P."/>
            <person name="Desany B."/>
            <person name="Just E."/>
            <person name="Morio T."/>
            <person name="Rost R."/>
            <person name="Churcher C."/>
            <person name="Cooper J."/>
            <person name="Haydock S."/>
            <person name="van Driessche N."/>
            <person name="Cronin A."/>
            <person name="Goodhead I."/>
            <person name="Muzny D."/>
            <person name="Mourier T."/>
            <person name="Pain A."/>
            <person name="Lu M."/>
            <person name="Harper D."/>
            <person name="Lindsay R."/>
            <person name="Hauser H."/>
            <person name="James K."/>
            <person name="Quiles M."/>
            <person name="Madan Babu M."/>
            <person name="Saito T."/>
            <person name="Buchrieser C."/>
            <person name="Wardroper A."/>
            <person name="Felder M."/>
            <person name="Thangavelu M."/>
            <person name="Johnson D."/>
            <person name="Knights A."/>
            <person name="Loulseged H."/>
            <person name="Mungall K."/>
            <person name="Oliver K."/>
            <person name="Price C."/>
            <person name="Quail M.A."/>
            <person name="Urushihara H."/>
            <person name="Hernandez J."/>
            <person name="Rabbinowitsch E."/>
            <person name="Steffen D."/>
            <person name="Sanders M."/>
            <person name="Ma J."/>
            <person name="Kohara Y."/>
            <person name="Sharp S."/>
            <person name="Simmonds M."/>
            <person name="Spiegler S."/>
            <person name="Tivey A."/>
            <person name="Sugano S."/>
            <person name="White B."/>
            <person name="Walker D."/>
            <person name="Woodward J."/>
            <person name="Winckler T."/>
            <person name="Tanaka Y."/>
            <person name="Shaulsky G."/>
            <person name="Schleicher M."/>
            <person name="Weinstock G."/>
            <person name="Rosenthal A."/>
            <person name="Cox E.C."/>
            <person name="Chisholm R.L."/>
            <person name="Gibbs R."/>
            <person name="Loomis W.F."/>
            <person name="Platzer M."/>
            <person name="Kay R.R."/>
            <person name="Williams J."/>
            <person name="Dear P.H."/>
            <person name="Noegel A.A."/>
            <person name="Barrell B."/>
            <person name="Kuspa A."/>
        </authorList>
    </citation>
    <scope>NUCLEOTIDE SEQUENCE [LARGE SCALE GENOMIC DNA]</scope>
    <source>
        <strain evidence="3 4">AX4</strain>
    </source>
</reference>
<accession>Q54I05</accession>
<evidence type="ECO:0000313" key="3">
    <source>
        <dbReference type="EMBL" id="EAL62896.1"/>
    </source>
</evidence>
<dbReference type="KEGG" id="ddi:DDB_G0289093"/>
<name>Q54I05_DICDI</name>
<dbReference type="RefSeq" id="XP_636400.1">
    <property type="nucleotide sequence ID" value="XM_631308.1"/>
</dbReference>
<protein>
    <recommendedName>
        <fullName evidence="2">MACPF domain-containing protein</fullName>
    </recommendedName>
</protein>
<evidence type="ECO:0000256" key="1">
    <source>
        <dbReference type="SAM" id="MobiDB-lite"/>
    </source>
</evidence>
<feature type="region of interest" description="Disordered" evidence="1">
    <location>
        <begin position="149"/>
        <end position="180"/>
    </location>
</feature>
<sequence>MKKKLKIKESIDQKSNQTDIGSFKLDSLSISAEVKSKFSKESLDVKVGKEVYLTSSVSVPRLEFCINPLKVKLSDEFYSKLNNVETHGELIKVFKEYGEFYPKRYILGGMITNHETQKFTTIENLESKLLSLSAGVNAAIGPVKVGGSVGGESATDEKKSKQNEENSSKKDVIGGDPSKTGSEWVSSLSDINNWGIIGIDVYPIMDLIKKNDNTLYKKLEKIKNSITLTCNVKKWKRIDFWESEDFEFQGKKFNISIKKINESVIYPSINCLEEGNMVIKYCGHGEDPRYYQIQNFIKGCDNGSCTNRASGGGTIPDSFTFSFHIFIKPDENDICSLIIK</sequence>
<dbReference type="PaxDb" id="44689-DDB0188257"/>